<dbReference type="GO" id="GO:0004674">
    <property type="term" value="F:protein serine/threonine kinase activity"/>
    <property type="evidence" value="ECO:0007669"/>
    <property type="project" value="UniProtKB-KW"/>
</dbReference>
<dbReference type="InterPro" id="IPR011009">
    <property type="entry name" value="Kinase-like_dom_sf"/>
</dbReference>
<dbReference type="PROSITE" id="PS50011">
    <property type="entry name" value="PROTEIN_KINASE_DOM"/>
    <property type="match status" value="1"/>
</dbReference>
<evidence type="ECO:0000313" key="8">
    <source>
        <dbReference type="Proteomes" id="UP000694867"/>
    </source>
</evidence>
<dbReference type="SUPFAM" id="SSF56112">
    <property type="entry name" value="Protein kinase-like (PK-like)"/>
    <property type="match status" value="1"/>
</dbReference>
<keyword evidence="2" id="KW-0808">Transferase</keyword>
<organism evidence="8 9">
    <name type="scientific">Galendromus occidentalis</name>
    <name type="common">western predatory mite</name>
    <dbReference type="NCBI Taxonomy" id="34638"/>
    <lineage>
        <taxon>Eukaryota</taxon>
        <taxon>Metazoa</taxon>
        <taxon>Ecdysozoa</taxon>
        <taxon>Arthropoda</taxon>
        <taxon>Chelicerata</taxon>
        <taxon>Arachnida</taxon>
        <taxon>Acari</taxon>
        <taxon>Parasitiformes</taxon>
        <taxon>Mesostigmata</taxon>
        <taxon>Gamasina</taxon>
        <taxon>Phytoseioidea</taxon>
        <taxon>Phytoseiidae</taxon>
        <taxon>Typhlodrominae</taxon>
        <taxon>Galendromus</taxon>
    </lineage>
</organism>
<dbReference type="SMART" id="SM00228">
    <property type="entry name" value="PDZ"/>
    <property type="match status" value="2"/>
</dbReference>
<name>A0AAJ7WJG8_9ACAR</name>
<gene>
    <name evidence="9" type="primary">LOC100908115</name>
</gene>
<evidence type="ECO:0000259" key="7">
    <source>
        <dbReference type="PROSITE" id="PS50011"/>
    </source>
</evidence>
<sequence>MPVVDKSREKTAALLITLFKKLKKESPESMNPMQYYCREQILLTTQTMLRGINKDKPKAEMEIMGSLTENLVLLHLRVLQQSPVAGSWMAGKLFTFVTILADMADKDEDEDEDDDDEPELIDWNRLADHMEAAAAKFKIEKWDMKDFIPSLESLKGDRLLGQGGFGRTYLGRYLPKDFEVCIKVVPLEKFQLLRHACADKLVACMTRCVFIVQYFAVFQCQNAHITLMEHVRGADLNQLIKVSRKLEPETVRGLAAQLYIALEYLHLHGFIHRDMKTANILVTAKGFLKLIDFDTSKVCLAHNIRARLMKCYFQRTAGEFSDKEKAGTLAYRSPEAIQRHHYGRALDWWAIGCVIFKLTTGKLPFRGQDLQLREKILHDAPDWPEKPAVSRDLKVFIIGLLDKDPHKRLGSGSYAELRHHEYFKDVDFAALVKSKGNETFAEMPKEFYVAETFIAKTGRKKKTDKKLLELDECEDADKSPKSLLTYVSASFAGLVAEERDLDPPKPEKVLEEELLLYTEKLACRCEEPTTKLDMQMLEVLNNNGSSPGRHARDKSVPGPSKATCKSHKTLLKSSDWNEHAALMQLTLVREATTCAPKFGFCVRVIEGDYGAYGFVHDIKAHSKALAGGLLFGDIIHTVNKIRITANNEHHIRQDIRDAAKLTLTVVLKNPFRYVQLNKDIFSAYGITDNSEVFLKVQCKASPLKDKHGFKLKTFLYSDEYSTYAIHLVTSVDKNFKIQEDSDAKLYVGDVLFSVNGQRTTRFHTYDQVSVLIKKSCKKHLLIGILPISPYREDNEDKEICKSC</sequence>
<dbReference type="Gene3D" id="2.30.42.10">
    <property type="match status" value="1"/>
</dbReference>
<evidence type="ECO:0000256" key="1">
    <source>
        <dbReference type="ARBA" id="ARBA00022527"/>
    </source>
</evidence>
<keyword evidence="5" id="KW-0067">ATP-binding</keyword>
<evidence type="ECO:0000256" key="5">
    <source>
        <dbReference type="ARBA" id="ARBA00022840"/>
    </source>
</evidence>
<keyword evidence="8" id="KW-1185">Reference proteome</keyword>
<dbReference type="PROSITE" id="PS00108">
    <property type="entry name" value="PROTEIN_KINASE_ST"/>
    <property type="match status" value="1"/>
</dbReference>
<keyword evidence="1" id="KW-0723">Serine/threonine-protein kinase</keyword>
<proteinExistence type="predicted"/>
<dbReference type="KEGG" id="goe:100908115"/>
<accession>A0AAJ7WJG8</accession>
<feature type="region of interest" description="Disordered" evidence="6">
    <location>
        <begin position="543"/>
        <end position="563"/>
    </location>
</feature>
<feature type="domain" description="Protein kinase" evidence="7">
    <location>
        <begin position="154"/>
        <end position="423"/>
    </location>
</feature>
<evidence type="ECO:0000256" key="6">
    <source>
        <dbReference type="SAM" id="MobiDB-lite"/>
    </source>
</evidence>
<protein>
    <submittedName>
        <fullName evidence="9">Serine/threonine-protein kinase PKH2</fullName>
    </submittedName>
</protein>
<evidence type="ECO:0000256" key="4">
    <source>
        <dbReference type="ARBA" id="ARBA00022777"/>
    </source>
</evidence>
<dbReference type="InterPro" id="IPR000719">
    <property type="entry name" value="Prot_kinase_dom"/>
</dbReference>
<evidence type="ECO:0000256" key="3">
    <source>
        <dbReference type="ARBA" id="ARBA00022741"/>
    </source>
</evidence>
<dbReference type="PANTHER" id="PTHR24351">
    <property type="entry name" value="RIBOSOMAL PROTEIN S6 KINASE"/>
    <property type="match status" value="1"/>
</dbReference>
<dbReference type="GO" id="GO:0005524">
    <property type="term" value="F:ATP binding"/>
    <property type="evidence" value="ECO:0007669"/>
    <property type="project" value="UniProtKB-KW"/>
</dbReference>
<dbReference type="AlphaFoldDB" id="A0AAJ7WJG8"/>
<dbReference type="GeneID" id="100908115"/>
<dbReference type="InterPro" id="IPR008271">
    <property type="entry name" value="Ser/Thr_kinase_AS"/>
</dbReference>
<dbReference type="SUPFAM" id="SSF50156">
    <property type="entry name" value="PDZ domain-like"/>
    <property type="match status" value="1"/>
</dbReference>
<dbReference type="Pfam" id="PF00069">
    <property type="entry name" value="Pkinase"/>
    <property type="match status" value="1"/>
</dbReference>
<dbReference type="Gene3D" id="1.10.510.10">
    <property type="entry name" value="Transferase(Phosphotransferase) domain 1"/>
    <property type="match status" value="1"/>
</dbReference>
<dbReference type="InterPro" id="IPR001478">
    <property type="entry name" value="PDZ"/>
</dbReference>
<keyword evidence="4 9" id="KW-0418">Kinase</keyword>
<dbReference type="InterPro" id="IPR036034">
    <property type="entry name" value="PDZ_sf"/>
</dbReference>
<dbReference type="SMART" id="SM00220">
    <property type="entry name" value="S_TKc"/>
    <property type="match status" value="1"/>
</dbReference>
<dbReference type="Proteomes" id="UP000694867">
    <property type="component" value="Unplaced"/>
</dbReference>
<dbReference type="Gene3D" id="3.30.200.20">
    <property type="entry name" value="Phosphorylase Kinase, domain 1"/>
    <property type="match status" value="1"/>
</dbReference>
<evidence type="ECO:0000313" key="9">
    <source>
        <dbReference type="RefSeq" id="XP_028969131.1"/>
    </source>
</evidence>
<keyword evidence="3" id="KW-0547">Nucleotide-binding</keyword>
<evidence type="ECO:0000256" key="2">
    <source>
        <dbReference type="ARBA" id="ARBA00022679"/>
    </source>
</evidence>
<reference evidence="9" key="1">
    <citation type="submission" date="2025-08" db="UniProtKB">
        <authorList>
            <consortium name="RefSeq"/>
        </authorList>
    </citation>
    <scope>IDENTIFICATION</scope>
</reference>
<dbReference type="RefSeq" id="XP_028969131.1">
    <property type="nucleotide sequence ID" value="XM_029113298.1"/>
</dbReference>